<comment type="caution">
    <text evidence="1">The sequence shown here is derived from an EMBL/GenBank/DDBJ whole genome shotgun (WGS) entry which is preliminary data.</text>
</comment>
<dbReference type="Pfam" id="PF09548">
    <property type="entry name" value="Spore_III_AB"/>
    <property type="match status" value="1"/>
</dbReference>
<keyword evidence="2" id="KW-1185">Reference proteome</keyword>
<evidence type="ECO:0000313" key="2">
    <source>
        <dbReference type="Proteomes" id="UP000239663"/>
    </source>
</evidence>
<accession>A0A2S7N394</accession>
<dbReference type="RefSeq" id="WP_104847648.1">
    <property type="nucleotide sequence ID" value="NZ_PKOZ01000001.1"/>
</dbReference>
<dbReference type="EMBL" id="PKOZ01000001">
    <property type="protein sequence ID" value="PQD96551.1"/>
    <property type="molecule type" value="Genomic_DNA"/>
</dbReference>
<dbReference type="Proteomes" id="UP000239663">
    <property type="component" value="Unassembled WGS sequence"/>
</dbReference>
<proteinExistence type="predicted"/>
<dbReference type="OrthoDB" id="1957909at2"/>
<name>A0A2S7N394_9BACI</name>
<gene>
    <name evidence="1" type="ORF">CYL18_01240</name>
</gene>
<evidence type="ECO:0000313" key="1">
    <source>
        <dbReference type="EMBL" id="PQD96551.1"/>
    </source>
</evidence>
<organism evidence="1 2">
    <name type="scientific">Pradoshia eiseniae</name>
    <dbReference type="NCBI Taxonomy" id="2064768"/>
    <lineage>
        <taxon>Bacteria</taxon>
        <taxon>Bacillati</taxon>
        <taxon>Bacillota</taxon>
        <taxon>Bacilli</taxon>
        <taxon>Bacillales</taxon>
        <taxon>Bacillaceae</taxon>
        <taxon>Pradoshia</taxon>
    </lineage>
</organism>
<dbReference type="InterPro" id="IPR014198">
    <property type="entry name" value="Spore_III_AB"/>
</dbReference>
<sequence length="171" mass="19741">MIKLLGALLIVFSTTWVGWDIAKRLVARPKQIRDIRAALQILEAEIMYGHMPLREAVLKLAKQIPDPISSGFTLFADNLNEESQTVTSAWRKSIEEMRKWTELEEKELEILFQFGETLGKHDRDTQQKQIQLTLTHLEREELMALDKQSKYDKMVKSLGFFSGLLIAILLL</sequence>
<dbReference type="PIRSF" id="PIRSF021435">
    <property type="entry name" value="SpoIIIAB"/>
    <property type="match status" value="1"/>
</dbReference>
<dbReference type="AlphaFoldDB" id="A0A2S7N394"/>
<dbReference type="NCBIfam" id="TIGR02833">
    <property type="entry name" value="spore_III_AB"/>
    <property type="match status" value="1"/>
</dbReference>
<reference evidence="1 2" key="1">
    <citation type="submission" date="2017-12" db="EMBL/GenBank/DDBJ databases">
        <title>Taxonomic description and draft genome of Pradoshia cofamensis Gen. nov., sp. nov., a thermotolerant bacillale isolated from anterior gut of earthworm Eisenia fetida.</title>
        <authorList>
            <person name="Saha T."/>
            <person name="Chakraborty R."/>
        </authorList>
    </citation>
    <scope>NUCLEOTIDE SEQUENCE [LARGE SCALE GENOMIC DNA]</scope>
    <source>
        <strain evidence="1 2">EAG3</strain>
    </source>
</reference>
<protein>
    <submittedName>
        <fullName evidence="1">Stage III sporulation protein SpoAB</fullName>
    </submittedName>
</protein>